<feature type="region of interest" description="Disordered" evidence="1">
    <location>
        <begin position="622"/>
        <end position="641"/>
    </location>
</feature>
<dbReference type="Proteomes" id="UP000826271">
    <property type="component" value="Unassembled WGS sequence"/>
</dbReference>
<organism evidence="2 3">
    <name type="scientific">Buddleja alternifolia</name>
    <dbReference type="NCBI Taxonomy" id="168488"/>
    <lineage>
        <taxon>Eukaryota</taxon>
        <taxon>Viridiplantae</taxon>
        <taxon>Streptophyta</taxon>
        <taxon>Embryophyta</taxon>
        <taxon>Tracheophyta</taxon>
        <taxon>Spermatophyta</taxon>
        <taxon>Magnoliopsida</taxon>
        <taxon>eudicotyledons</taxon>
        <taxon>Gunneridae</taxon>
        <taxon>Pentapetalae</taxon>
        <taxon>asterids</taxon>
        <taxon>lamiids</taxon>
        <taxon>Lamiales</taxon>
        <taxon>Scrophulariaceae</taxon>
        <taxon>Buddlejeae</taxon>
        <taxon>Buddleja</taxon>
    </lineage>
</organism>
<keyword evidence="3" id="KW-1185">Reference proteome</keyword>
<protein>
    <submittedName>
        <fullName evidence="2">Uncharacterized protein</fullName>
    </submittedName>
</protein>
<gene>
    <name evidence="2" type="ORF">BUALT_Bualt19G0040200</name>
</gene>
<evidence type="ECO:0000313" key="2">
    <source>
        <dbReference type="EMBL" id="KAG8363608.1"/>
    </source>
</evidence>
<evidence type="ECO:0000313" key="3">
    <source>
        <dbReference type="Proteomes" id="UP000826271"/>
    </source>
</evidence>
<dbReference type="AlphaFoldDB" id="A0AAV6W986"/>
<dbReference type="EMBL" id="WHWC01000019">
    <property type="protein sequence ID" value="KAG8363608.1"/>
    <property type="molecule type" value="Genomic_DNA"/>
</dbReference>
<feature type="compositionally biased region" description="Basic and acidic residues" evidence="1">
    <location>
        <begin position="224"/>
        <end position="234"/>
    </location>
</feature>
<feature type="region of interest" description="Disordered" evidence="1">
    <location>
        <begin position="28"/>
        <end position="74"/>
    </location>
</feature>
<name>A0AAV6W986_9LAMI</name>
<sequence length="667" mass="75282">MDSFTSSMRNPKSFCSVNNKILDVNSASRSSVESYSEQTNNSDPVRSAGECRIEMDREPDRVRESENESSSFEEEVPDYLVTRSSIQPREFDEIRERYHIPVEFKLHLPGSWKEKFFFVEPPRTRPWRMAQPWRLEAPNIPELGEATFEEGFIENTYARTWYLAKKMVLEPILATCALSPANVELVNLAMATRKAEVAKNIEAQMKKKKISKLKKSRLGAKAPLRKDQAPRRILGDQPTNDPSRTFSLERPQYQLFDDKANEEAQASAGLGQKVPLEISPLCEIPLTADVTGNGSDAVHSTNGGEDRDQAFNPPARIVLGKRKAVEAPFREGSSGSFRPIGGKDDHLKGKVAEIEELLAEDRREAYTRGGKVLFAFDGESWDPKWKVSSESSIFEMGAGGTSFELYKACMLPRDKARFIDAPHPNVEHGAHSWAQTGLAMHQLSLSNSYWKNEKLVGNAEISSLRKAKEKLDADLVDAKGALRDALLRFDEIEARHTTELDAKDKLLVIEKQKFIDLQHEMSNLHAQLREETKKEKEVSFKVGLSKGVDGFLRSEDYEKLVKKHRHDGAKDFKQSTIFQKIMLNKASSDTLSGFTNCKRQFFHLGGIKKGFDLKKLDPCMISEPIPGDDDDDDDEEGEGDVEMYVEFDEFRDLAPTDASDEDDDEAN</sequence>
<feature type="region of interest" description="Disordered" evidence="1">
    <location>
        <begin position="217"/>
        <end position="246"/>
    </location>
</feature>
<feature type="compositionally biased region" description="Polar residues" evidence="1">
    <location>
        <begin position="237"/>
        <end position="246"/>
    </location>
</feature>
<reference evidence="2" key="1">
    <citation type="submission" date="2019-10" db="EMBL/GenBank/DDBJ databases">
        <authorList>
            <person name="Zhang R."/>
            <person name="Pan Y."/>
            <person name="Wang J."/>
            <person name="Ma R."/>
            <person name="Yu S."/>
        </authorList>
    </citation>
    <scope>NUCLEOTIDE SEQUENCE</scope>
    <source>
        <strain evidence="2">LA-IB0</strain>
        <tissue evidence="2">Leaf</tissue>
    </source>
</reference>
<feature type="compositionally biased region" description="Basic and acidic residues" evidence="1">
    <location>
        <begin position="49"/>
        <end position="66"/>
    </location>
</feature>
<feature type="compositionally biased region" description="Acidic residues" evidence="1">
    <location>
        <begin position="626"/>
        <end position="641"/>
    </location>
</feature>
<accession>A0AAV6W986</accession>
<proteinExistence type="predicted"/>
<evidence type="ECO:0000256" key="1">
    <source>
        <dbReference type="SAM" id="MobiDB-lite"/>
    </source>
</evidence>
<comment type="caution">
    <text evidence="2">The sequence shown here is derived from an EMBL/GenBank/DDBJ whole genome shotgun (WGS) entry which is preliminary data.</text>
</comment>